<organism evidence="2 3">
    <name type="scientific">Nocardioides baekrokdamisoli</name>
    <dbReference type="NCBI Taxonomy" id="1804624"/>
    <lineage>
        <taxon>Bacteria</taxon>
        <taxon>Bacillati</taxon>
        <taxon>Actinomycetota</taxon>
        <taxon>Actinomycetes</taxon>
        <taxon>Propionibacteriales</taxon>
        <taxon>Nocardioidaceae</taxon>
        <taxon>Nocardioides</taxon>
    </lineage>
</organism>
<dbReference type="KEGG" id="nbe:Back2_13620"/>
<dbReference type="AlphaFoldDB" id="A0A3G9IM43"/>
<feature type="region of interest" description="Disordered" evidence="1">
    <location>
        <begin position="77"/>
        <end position="110"/>
    </location>
</feature>
<protein>
    <submittedName>
        <fullName evidence="2">Uncharacterized protein</fullName>
    </submittedName>
</protein>
<accession>A0A3G9IM43</accession>
<evidence type="ECO:0000256" key="1">
    <source>
        <dbReference type="SAM" id="MobiDB-lite"/>
    </source>
</evidence>
<sequence length="110" mass="12406">MRWYRRMKRRAQCRRRYGDECPHIENHSGQPRTWVPLTRLESPRGQHAAMPAWHAEPGGGRGMGARADRVAPVAFVPESRDEGGPNFPHWEADPKSATRGVSARSQPPAN</sequence>
<dbReference type="EMBL" id="AP019307">
    <property type="protein sequence ID" value="BBH17075.1"/>
    <property type="molecule type" value="Genomic_DNA"/>
</dbReference>
<proteinExistence type="predicted"/>
<evidence type="ECO:0000313" key="2">
    <source>
        <dbReference type="EMBL" id="BBH17075.1"/>
    </source>
</evidence>
<name>A0A3G9IM43_9ACTN</name>
<gene>
    <name evidence="2" type="ORF">Back2_13620</name>
</gene>
<feature type="region of interest" description="Disordered" evidence="1">
    <location>
        <begin position="43"/>
        <end position="65"/>
    </location>
</feature>
<reference evidence="2 3" key="1">
    <citation type="submission" date="2018-11" db="EMBL/GenBank/DDBJ databases">
        <title>Complete genome sequence of Nocardioides baekrokdamisoli strain KCTC 39748.</title>
        <authorList>
            <person name="Kang S.W."/>
            <person name="Lee K.C."/>
            <person name="Kim K.K."/>
            <person name="Kim J.S."/>
            <person name="Kim D.S."/>
            <person name="Ko S.H."/>
            <person name="Yang S.H."/>
            <person name="Shin Y.K."/>
            <person name="Lee J.S."/>
        </authorList>
    </citation>
    <scope>NUCLEOTIDE SEQUENCE [LARGE SCALE GENOMIC DNA]</scope>
    <source>
        <strain evidence="2 3">KCTC 39748</strain>
    </source>
</reference>
<keyword evidence="3" id="KW-1185">Reference proteome</keyword>
<evidence type="ECO:0000313" key="3">
    <source>
        <dbReference type="Proteomes" id="UP000271573"/>
    </source>
</evidence>
<dbReference type="Proteomes" id="UP000271573">
    <property type="component" value="Chromosome"/>
</dbReference>